<reference evidence="2 3" key="1">
    <citation type="submission" date="2021-07" db="EMBL/GenBank/DDBJ databases">
        <title>The draft genome sequence of Sphingomicrobium sp. B8.</title>
        <authorList>
            <person name="Mu L."/>
        </authorList>
    </citation>
    <scope>NUCLEOTIDE SEQUENCE [LARGE SCALE GENOMIC DNA]</scope>
    <source>
        <strain evidence="2 3">B8</strain>
    </source>
</reference>
<evidence type="ECO:0000313" key="2">
    <source>
        <dbReference type="EMBL" id="MBW0145770.1"/>
    </source>
</evidence>
<accession>A0ABS6V851</accession>
<proteinExistence type="predicted"/>
<gene>
    <name evidence="2" type="ORF">KTQ36_10760</name>
</gene>
<protein>
    <submittedName>
        <fullName evidence="2">XRE family transcriptional regulator</fullName>
    </submittedName>
</protein>
<keyword evidence="3" id="KW-1185">Reference proteome</keyword>
<dbReference type="EMBL" id="JAHVAH010000001">
    <property type="protein sequence ID" value="MBW0145770.1"/>
    <property type="molecule type" value="Genomic_DNA"/>
</dbReference>
<evidence type="ECO:0000313" key="3">
    <source>
        <dbReference type="Proteomes" id="UP000698028"/>
    </source>
</evidence>
<sequence length="390" mass="43451">MRWARETAGLGAAEAAHKIGLNAAYGLDPVDRLHQLETGEKQPSEAQLAKMASQYRRPLLTFYLPEPPRKDEVGEDFRTLPEKSEPGNTNLQVLLRQVRARQRLARELLEDEEDSEQFAHLGAASSKDSVRGLATKIVKAINFDLEQFRGQRTIEDAFAYLRTRTEDAGVYVLLAGDLGSWQTAISVDVFRGFALTDDLAPFVVINDQDAKSAWAFTLLHELCHLWLGQSAISGSSNEIAIEKFCNDVASEILIPADELTAFVSKTPSEVLTSELITSFAAARNISRSMVAYRLHLEDGISYAEWIELKDQFHAEWLAMKSRLKADSRRRDGGPNWYIVRRHRIGDGLLQIVRRAMSEGSLTPSRAARVLGVKPMNVYPLVFGDPGAKVA</sequence>
<feature type="domain" description="IrrE N-terminal-like" evidence="1">
    <location>
        <begin position="197"/>
        <end position="295"/>
    </location>
</feature>
<comment type="caution">
    <text evidence="2">The sequence shown here is derived from an EMBL/GenBank/DDBJ whole genome shotgun (WGS) entry which is preliminary data.</text>
</comment>
<organism evidence="2 3">
    <name type="scientific">Sphingomicrobium clamense</name>
    <dbReference type="NCBI Taxonomy" id="2851013"/>
    <lineage>
        <taxon>Bacteria</taxon>
        <taxon>Pseudomonadati</taxon>
        <taxon>Pseudomonadota</taxon>
        <taxon>Alphaproteobacteria</taxon>
        <taxon>Sphingomonadales</taxon>
        <taxon>Sphingomonadaceae</taxon>
        <taxon>Sphingomicrobium</taxon>
    </lineage>
</organism>
<dbReference type="PANTHER" id="PTHR43236:SF2">
    <property type="entry name" value="BLL0069 PROTEIN"/>
    <property type="match status" value="1"/>
</dbReference>
<dbReference type="InterPro" id="IPR001387">
    <property type="entry name" value="Cro/C1-type_HTH"/>
</dbReference>
<dbReference type="CDD" id="cd00093">
    <property type="entry name" value="HTH_XRE"/>
    <property type="match status" value="1"/>
</dbReference>
<dbReference type="PANTHER" id="PTHR43236">
    <property type="entry name" value="ANTITOXIN HIGA1"/>
    <property type="match status" value="1"/>
</dbReference>
<dbReference type="InterPro" id="IPR052345">
    <property type="entry name" value="Rad_response_metalloprotease"/>
</dbReference>
<dbReference type="Proteomes" id="UP000698028">
    <property type="component" value="Unassembled WGS sequence"/>
</dbReference>
<evidence type="ECO:0000259" key="1">
    <source>
        <dbReference type="Pfam" id="PF06114"/>
    </source>
</evidence>
<dbReference type="RefSeq" id="WP_218633651.1">
    <property type="nucleotide sequence ID" value="NZ_JAHVAH010000001.1"/>
</dbReference>
<dbReference type="InterPro" id="IPR010359">
    <property type="entry name" value="IrrE_HExxH"/>
</dbReference>
<name>A0ABS6V851_9SPHN</name>
<dbReference type="Pfam" id="PF06114">
    <property type="entry name" value="Peptidase_M78"/>
    <property type="match status" value="1"/>
</dbReference>